<feature type="region of interest" description="Disordered" evidence="1">
    <location>
        <begin position="1"/>
        <end position="40"/>
    </location>
</feature>
<protein>
    <submittedName>
        <fullName evidence="2">Uncharacterized protein</fullName>
    </submittedName>
</protein>
<gene>
    <name evidence="2" type="ORF">QR685DRAFT_510680</name>
</gene>
<organism evidence="2 3">
    <name type="scientific">Neurospora intermedia</name>
    <dbReference type="NCBI Taxonomy" id="5142"/>
    <lineage>
        <taxon>Eukaryota</taxon>
        <taxon>Fungi</taxon>
        <taxon>Dikarya</taxon>
        <taxon>Ascomycota</taxon>
        <taxon>Pezizomycotina</taxon>
        <taxon>Sordariomycetes</taxon>
        <taxon>Sordariomycetidae</taxon>
        <taxon>Sordariales</taxon>
        <taxon>Sordariaceae</taxon>
        <taxon>Neurospora</taxon>
    </lineage>
</organism>
<feature type="compositionally biased region" description="Basic and acidic residues" evidence="1">
    <location>
        <begin position="18"/>
        <end position="27"/>
    </location>
</feature>
<sequence>MVNCKKPGSWVRKGPTTDSRRSPDGEGRRRRGGSRAGGRPMALNVFSQVGASMVSRVAGFFFFTSSSWMNATFQLVSSSAVQMCRSPLTVRPSP</sequence>
<proteinExistence type="predicted"/>
<keyword evidence="3" id="KW-1185">Reference proteome</keyword>
<accession>A0ABR3DPY4</accession>
<evidence type="ECO:0000256" key="1">
    <source>
        <dbReference type="SAM" id="MobiDB-lite"/>
    </source>
</evidence>
<evidence type="ECO:0000313" key="3">
    <source>
        <dbReference type="Proteomes" id="UP001451303"/>
    </source>
</evidence>
<comment type="caution">
    <text evidence="2">The sequence shown here is derived from an EMBL/GenBank/DDBJ whole genome shotgun (WGS) entry which is preliminary data.</text>
</comment>
<dbReference type="EMBL" id="JAVLET010000001">
    <property type="protein sequence ID" value="KAL0474719.1"/>
    <property type="molecule type" value="Genomic_DNA"/>
</dbReference>
<reference evidence="2 3" key="1">
    <citation type="submission" date="2023-09" db="EMBL/GenBank/DDBJ databases">
        <title>Multi-omics analysis of a traditional fermented food reveals byproduct-associated fungal strains for waste-to-food upcycling.</title>
        <authorList>
            <consortium name="Lawrence Berkeley National Laboratory"/>
            <person name="Rekdal V.M."/>
            <person name="Villalobos-Escobedo J.M."/>
            <person name="Rodriguez-Valeron N."/>
            <person name="Garcia M.O."/>
            <person name="Vasquez D.P."/>
            <person name="Damayanti I."/>
            <person name="Sorensen P.M."/>
            <person name="Baidoo E.E."/>
            <person name="De Carvalho A.C."/>
            <person name="Riley R."/>
            <person name="Lipzen A."/>
            <person name="He G."/>
            <person name="Yan M."/>
            <person name="Haridas S."/>
            <person name="Daum C."/>
            <person name="Yoshinaga Y."/>
            <person name="Ng V."/>
            <person name="Grigoriev I.V."/>
            <person name="Munk R."/>
            <person name="Nuraida L."/>
            <person name="Wijaya C.H."/>
            <person name="Morales P.-C."/>
            <person name="Keasling J.D."/>
        </authorList>
    </citation>
    <scope>NUCLEOTIDE SEQUENCE [LARGE SCALE GENOMIC DNA]</scope>
    <source>
        <strain evidence="2 3">FGSC 2613</strain>
    </source>
</reference>
<dbReference type="Proteomes" id="UP001451303">
    <property type="component" value="Unassembled WGS sequence"/>
</dbReference>
<name>A0ABR3DPY4_NEUIN</name>
<evidence type="ECO:0000313" key="2">
    <source>
        <dbReference type="EMBL" id="KAL0474719.1"/>
    </source>
</evidence>